<evidence type="ECO:0000313" key="6">
    <source>
        <dbReference type="EMBL" id="ESL10988.1"/>
    </source>
</evidence>
<dbReference type="Gene3D" id="1.10.287.110">
    <property type="entry name" value="DnaJ domain"/>
    <property type="match status" value="1"/>
</dbReference>
<dbReference type="VEuPathDB" id="TriTrypDB:TRSC58_01271"/>
<dbReference type="EMBL" id="AUPL01001271">
    <property type="protein sequence ID" value="ESL10988.1"/>
    <property type="molecule type" value="Genomic_DNA"/>
</dbReference>
<dbReference type="InterPro" id="IPR036869">
    <property type="entry name" value="J_dom_sf"/>
</dbReference>
<dbReference type="PANTHER" id="PTHR12763">
    <property type="match status" value="1"/>
</dbReference>
<feature type="region of interest" description="Disordered" evidence="5">
    <location>
        <begin position="543"/>
        <end position="567"/>
    </location>
</feature>
<keyword evidence="2" id="KW-0999">Mitochondrion inner membrane</keyword>
<dbReference type="OrthoDB" id="240298at2759"/>
<evidence type="ECO:0008006" key="8">
    <source>
        <dbReference type="Google" id="ProtNLM"/>
    </source>
</evidence>
<keyword evidence="7" id="KW-1185">Reference proteome</keyword>
<dbReference type="GO" id="GO:0001405">
    <property type="term" value="C:PAM complex, Tim23 associated import motor"/>
    <property type="evidence" value="ECO:0007669"/>
    <property type="project" value="TreeGrafter"/>
</dbReference>
<keyword evidence="3" id="KW-0496">Mitochondrion</keyword>
<evidence type="ECO:0000256" key="2">
    <source>
        <dbReference type="ARBA" id="ARBA00022792"/>
    </source>
</evidence>
<organism evidence="6 7">
    <name type="scientific">Trypanosoma rangeli SC58</name>
    <dbReference type="NCBI Taxonomy" id="429131"/>
    <lineage>
        <taxon>Eukaryota</taxon>
        <taxon>Discoba</taxon>
        <taxon>Euglenozoa</taxon>
        <taxon>Kinetoplastea</taxon>
        <taxon>Metakinetoplastina</taxon>
        <taxon>Trypanosomatida</taxon>
        <taxon>Trypanosomatidae</taxon>
        <taxon>Trypanosoma</taxon>
        <taxon>Herpetosoma</taxon>
    </lineage>
</organism>
<comment type="subcellular location">
    <subcellularLocation>
        <location evidence="1">Mitochondrion inner membrane</location>
    </subcellularLocation>
</comment>
<reference evidence="6 7" key="1">
    <citation type="submission" date="2013-07" db="EMBL/GenBank/DDBJ databases">
        <authorList>
            <person name="Stoco P.H."/>
            <person name="Wagner G."/>
            <person name="Gerber A."/>
            <person name="Zaha A."/>
            <person name="Thompson C."/>
            <person name="Bartholomeu D.C."/>
            <person name="Luckemeyer D.D."/>
            <person name="Bahia D."/>
            <person name="Loreto E."/>
            <person name="Prestes E.B."/>
            <person name="Lima F.M."/>
            <person name="Rodrigues-Luiz G."/>
            <person name="Vallejo G.A."/>
            <person name="Filho J.F."/>
            <person name="Monteiro K.M."/>
            <person name="Tyler K.M."/>
            <person name="de Almeida L.G."/>
            <person name="Ortiz M.F."/>
            <person name="Siervo M.A."/>
            <person name="de Moraes M.H."/>
            <person name="Cunha O.L."/>
            <person name="Mendonca-Neto R."/>
            <person name="Silva R."/>
            <person name="Teixeira S.M."/>
            <person name="Murta S.M."/>
            <person name="Sincero T.C."/>
            <person name="Mendes T.A."/>
            <person name="Urmenyi T.P."/>
            <person name="Silva V.G."/>
            <person name="da Rocha W.D."/>
            <person name="Andersson B."/>
            <person name="Romanha A.J."/>
            <person name="Steindel M."/>
            <person name="de Vasconcelos A.T."/>
            <person name="Grisard E.C."/>
        </authorList>
    </citation>
    <scope>NUCLEOTIDE SEQUENCE [LARGE SCALE GENOMIC DNA]</scope>
    <source>
        <strain evidence="6 7">SC58</strain>
    </source>
</reference>
<dbReference type="GO" id="GO:0001671">
    <property type="term" value="F:ATPase activator activity"/>
    <property type="evidence" value="ECO:0007669"/>
    <property type="project" value="TreeGrafter"/>
</dbReference>
<feature type="compositionally biased region" description="Low complexity" evidence="5">
    <location>
        <begin position="547"/>
        <end position="563"/>
    </location>
</feature>
<keyword evidence="4" id="KW-0472">Membrane</keyword>
<dbReference type="PANTHER" id="PTHR12763:SF59">
    <property type="entry name" value="PROTEIN KINASE DOMAIN-CONTAINING PROTEIN"/>
    <property type="match status" value="1"/>
</dbReference>
<name>A0A061J6E3_TRYRA</name>
<dbReference type="GO" id="GO:0030150">
    <property type="term" value="P:protein import into mitochondrial matrix"/>
    <property type="evidence" value="ECO:0007669"/>
    <property type="project" value="TreeGrafter"/>
</dbReference>
<protein>
    <recommendedName>
        <fullName evidence="8">Transferase</fullName>
    </recommendedName>
</protein>
<dbReference type="Proteomes" id="UP000031737">
    <property type="component" value="Unassembled WGS sequence"/>
</dbReference>
<evidence type="ECO:0000256" key="3">
    <source>
        <dbReference type="ARBA" id="ARBA00023128"/>
    </source>
</evidence>
<proteinExistence type="predicted"/>
<evidence type="ECO:0000256" key="5">
    <source>
        <dbReference type="SAM" id="MobiDB-lite"/>
    </source>
</evidence>
<gene>
    <name evidence="6" type="ORF">TRSC58_01271</name>
</gene>
<evidence type="ECO:0000313" key="7">
    <source>
        <dbReference type="Proteomes" id="UP000031737"/>
    </source>
</evidence>
<comment type="caution">
    <text evidence="6">The sequence shown here is derived from an EMBL/GenBank/DDBJ whole genome shotgun (WGS) entry which is preliminary data.</text>
</comment>
<accession>A0A061J6E3</accession>
<evidence type="ECO:0000256" key="1">
    <source>
        <dbReference type="ARBA" id="ARBA00004273"/>
    </source>
</evidence>
<sequence length="1288" mass="143770">MSGTTRDAAAEGTDDNATVRMALLRGDTSPQALVTRTPRKGPLISLTPLERRLVISGARVGVTIADGLFLSSTVANPLLTVSFIAYESFRAVNDYWRGELNTLGYRTSATDVALRVGKEVGTAAIGIAIGHGVGTLIGLSAIPVAGQVVTATVLSVTMGLCVGTLLTRYADRIFIRLQLQAQYGYSRNEYKSRTRFEHLLEAQHDLSSFETCRIVQHYRDYRVACGWESQIDVDDYRASADITMMPVSFQHFAIVQLQRKWGFLNEYVECKKVFKALMLLHHPDKGGDGDLAAQLNHDYEIYAFCQGWHEDCRGIFQREGSAGLQNTSVGGMKRKRSTIVGFLRSLFRPASNSAVEAEDLRQYGLLALEAGTPPELHRLDEVDWEAMDKEEVGGCEKPMFGTSAFVKQRGVSRVLASIHRYYQLASEAITFAGLVRLYKETKEWSELERDIYLFNRLQTFVNVVDDIPFAVGERHNACKEYSCRGLKWRTKAEAVLRREERREAIVSRCFPPYISSKLMEALELWKTAQGLAESFFKQGSTGGCGGSNNNSNNTSNNSNETGGELCASEGTGQTLDTLLNIQKALQDMVEDSTESWKHTNTSDEAALNPLFMEKVKALGLTASCALAGAHARGVEDKLRKTCEEFFRGRRRKLETATLLLNEMYDLRSSLTTATVGERETLQGRYDDFMKQLFLVHYLFGEVDAATVELYDIYTMHLPEKAGILKTLPSSCAQAVHEAFHLPRYVKYERERTLMNYMNIEVEPRNAMDPSRSPADREVRLECECECEVAEVQFALLRAQYVDSVNGTVTPCWLKRYVFPRVEGVDAQMRTEFLFKTIMQHELCVPELCATHRVTCVTDVFADDYTRQIYFHIPRGGTQLRFGSTHDVRKRIMRLGVRWLHDALQCVIDLHSCQLLHGAICLSNFTYDEFGNTTLGFFSNALRDRARDAVSPLDDVIDFGACLHAEVLPYLLSASTAAASAARQSILASGREEQIATGGQYSQEEVADVYRGVADRLIGKVEPRWALLDARTFVRRFLEANYNSDERNYLFTKDVAYPASWATLKPIIPASLVLDGRVSPHLPPNARAFLNRNQPLWEVYWKCRREMVKKRGGGFFSMPAALKGHKPFLPCGDDCEVNERFVWRACADEEEAWQLCLEGFAGAKCRLRLAPPRAGVGGGGGGAARRAPATRWGVIFRAALGTVEEAGEKTPSGRFRQKSAATTSGFFGVGARSPEHSAEKSSVFHRAAGDTSDARGWEVEVPAPRARCYPEYLVCGFWGAARGEKRQGK</sequence>
<dbReference type="SUPFAM" id="SSF46565">
    <property type="entry name" value="Chaperone J-domain"/>
    <property type="match status" value="1"/>
</dbReference>
<evidence type="ECO:0000256" key="4">
    <source>
        <dbReference type="ARBA" id="ARBA00023136"/>
    </source>
</evidence>